<dbReference type="OrthoDB" id="2963168at2759"/>
<proteinExistence type="inferred from homology"/>
<dbReference type="PANTHER" id="PTHR14187">
    <property type="entry name" value="ALPHA KINASE/ELONGATION FACTOR 2 KINASE"/>
    <property type="match status" value="1"/>
</dbReference>
<evidence type="ECO:0000313" key="4">
    <source>
        <dbReference type="EMBL" id="KAG7462520.1"/>
    </source>
</evidence>
<reference evidence="4" key="1">
    <citation type="submission" date="2021-01" db="EMBL/GenBank/DDBJ databases">
        <authorList>
            <person name="Zahm M."/>
            <person name="Roques C."/>
            <person name="Cabau C."/>
            <person name="Klopp C."/>
            <person name="Donnadieu C."/>
            <person name="Jouanno E."/>
            <person name="Lampietro C."/>
            <person name="Louis A."/>
            <person name="Herpin A."/>
            <person name="Echchiki A."/>
            <person name="Berthelot C."/>
            <person name="Parey E."/>
            <person name="Roest-Crollius H."/>
            <person name="Braasch I."/>
            <person name="Postlethwait J."/>
            <person name="Bobe J."/>
            <person name="Montfort J."/>
            <person name="Bouchez O."/>
            <person name="Begum T."/>
            <person name="Mejri S."/>
            <person name="Adams A."/>
            <person name="Chen W.-J."/>
            <person name="Guiguen Y."/>
        </authorList>
    </citation>
    <scope>NUCLEOTIDE SEQUENCE</scope>
    <source>
        <strain evidence="4">YG-15Mar2019-1</strain>
        <tissue evidence="4">Brain</tissue>
    </source>
</reference>
<keyword evidence="2" id="KW-0547">Nucleotide-binding</keyword>
<dbReference type="Proteomes" id="UP001046870">
    <property type="component" value="Chromosome 16"/>
</dbReference>
<dbReference type="Gene3D" id="3.30.420.40">
    <property type="match status" value="1"/>
</dbReference>
<sequence>MEAGIRSPKTPTCILFDENQKFQSFGYEAMMAYCRMDKRAAKESYFFENFKMEIFNKKINRNFRILAKNGQPFSALKVFSESLRFMKEHALNSIKTFTSGKQFIESDITWVVTVPAIWDAAAKQFMREAATQAGLVSESNSKDLIIALEPEAASVWCRQLPCKGFVSEGSQTDKLEDTPGTQYIVLDCGGGTVDITVHEVLEGGLLKELYKASGGDMGGANIDKNLKHFLRDIFDHEYNNSKTFLISSKMSTELFG</sequence>
<evidence type="ECO:0000256" key="2">
    <source>
        <dbReference type="ARBA" id="ARBA00022741"/>
    </source>
</evidence>
<comment type="similarity">
    <text evidence="1">Belongs to the heat shock protein 70 family.</text>
</comment>
<dbReference type="EMBL" id="JAFDVH010000016">
    <property type="protein sequence ID" value="KAG7462520.1"/>
    <property type="molecule type" value="Genomic_DNA"/>
</dbReference>
<dbReference type="GO" id="GO:0005524">
    <property type="term" value="F:ATP binding"/>
    <property type="evidence" value="ECO:0007669"/>
    <property type="project" value="UniProtKB-KW"/>
</dbReference>
<dbReference type="CDD" id="cd10229">
    <property type="entry name" value="ASKHA_NBD_HSP70_HSPA12"/>
    <property type="match status" value="1"/>
</dbReference>
<protein>
    <submittedName>
        <fullName evidence="4">Uncharacterized protein</fullName>
    </submittedName>
</protein>
<gene>
    <name evidence="4" type="ORF">MATL_G00185620</name>
</gene>
<dbReference type="AlphaFoldDB" id="A0A9D3PP92"/>
<dbReference type="InterPro" id="IPR013126">
    <property type="entry name" value="Hsp_70_fam"/>
</dbReference>
<dbReference type="SUPFAM" id="SSF53067">
    <property type="entry name" value="Actin-like ATPase domain"/>
    <property type="match status" value="2"/>
</dbReference>
<keyword evidence="5" id="KW-1185">Reference proteome</keyword>
<dbReference type="InterPro" id="IPR043129">
    <property type="entry name" value="ATPase_NBD"/>
</dbReference>
<dbReference type="Pfam" id="PF00012">
    <property type="entry name" value="HSP70"/>
    <property type="match status" value="1"/>
</dbReference>
<keyword evidence="3" id="KW-0067">ATP-binding</keyword>
<comment type="caution">
    <text evidence="4">The sequence shown here is derived from an EMBL/GenBank/DDBJ whole genome shotgun (WGS) entry which is preliminary data.</text>
</comment>
<evidence type="ECO:0000256" key="3">
    <source>
        <dbReference type="ARBA" id="ARBA00022840"/>
    </source>
</evidence>
<accession>A0A9D3PP92</accession>
<evidence type="ECO:0000313" key="5">
    <source>
        <dbReference type="Proteomes" id="UP001046870"/>
    </source>
</evidence>
<organism evidence="4 5">
    <name type="scientific">Megalops atlanticus</name>
    <name type="common">Tarpon</name>
    <name type="synonym">Clupea gigantea</name>
    <dbReference type="NCBI Taxonomy" id="7932"/>
    <lineage>
        <taxon>Eukaryota</taxon>
        <taxon>Metazoa</taxon>
        <taxon>Chordata</taxon>
        <taxon>Craniata</taxon>
        <taxon>Vertebrata</taxon>
        <taxon>Euteleostomi</taxon>
        <taxon>Actinopterygii</taxon>
        <taxon>Neopterygii</taxon>
        <taxon>Teleostei</taxon>
        <taxon>Elopiformes</taxon>
        <taxon>Megalopidae</taxon>
        <taxon>Megalops</taxon>
    </lineage>
</organism>
<evidence type="ECO:0000256" key="1">
    <source>
        <dbReference type="ARBA" id="ARBA00007381"/>
    </source>
</evidence>
<name>A0A9D3PP92_MEGAT</name>
<dbReference type="PANTHER" id="PTHR14187:SF5">
    <property type="entry name" value="HEAT SHOCK 70 KDA PROTEIN 12A"/>
    <property type="match status" value="1"/>
</dbReference>
<dbReference type="GO" id="GO:0140662">
    <property type="term" value="F:ATP-dependent protein folding chaperone"/>
    <property type="evidence" value="ECO:0007669"/>
    <property type="project" value="InterPro"/>
</dbReference>